<organism evidence="3 4">
    <name type="scientific">Terrabacter aerolatus</name>
    <dbReference type="NCBI Taxonomy" id="422442"/>
    <lineage>
        <taxon>Bacteria</taxon>
        <taxon>Bacillati</taxon>
        <taxon>Actinomycetota</taxon>
        <taxon>Actinomycetes</taxon>
        <taxon>Micrococcales</taxon>
        <taxon>Intrasporangiaceae</taxon>
        <taxon>Terrabacter</taxon>
    </lineage>
</organism>
<evidence type="ECO:0000259" key="2">
    <source>
        <dbReference type="PROSITE" id="PS51186"/>
    </source>
</evidence>
<evidence type="ECO:0000313" key="3">
    <source>
        <dbReference type="EMBL" id="GEO31783.1"/>
    </source>
</evidence>
<sequence length="226" mass="24451">MRELRPLTPDRVGDLLGSCAPCTFWQTVPRNGHSDPREPVEQLIDWVEAVTADWGPPGRVAYVDGSPAGHVIVAPARHVPRLAAFPTTPGDPSTLMLVTAVIAAGQPDRGLRKALVQAAAKDALHHRVRSLEAVAARPLAVSRHACVLDAAFLEKVGFRLERDHPAYPRLRMDLRTVVTLRDEAAAALGRALAWVPGATSVPETHPNGHSHAHVADRTEHRSPDRS</sequence>
<keyword evidence="4" id="KW-1185">Reference proteome</keyword>
<evidence type="ECO:0000313" key="4">
    <source>
        <dbReference type="Proteomes" id="UP000321534"/>
    </source>
</evidence>
<dbReference type="InterPro" id="IPR000182">
    <property type="entry name" value="GNAT_dom"/>
</dbReference>
<dbReference type="OrthoDB" id="5242876at2"/>
<protein>
    <submittedName>
        <fullName evidence="3">GNAT family N-acetyltransferase</fullName>
    </submittedName>
</protein>
<dbReference type="SUPFAM" id="SSF55729">
    <property type="entry name" value="Acyl-CoA N-acyltransferases (Nat)"/>
    <property type="match status" value="1"/>
</dbReference>
<dbReference type="PROSITE" id="PS51186">
    <property type="entry name" value="GNAT"/>
    <property type="match status" value="1"/>
</dbReference>
<name>A0A512D5N8_9MICO</name>
<dbReference type="InterPro" id="IPR016181">
    <property type="entry name" value="Acyl_CoA_acyltransferase"/>
</dbReference>
<gene>
    <name evidence="3" type="ORF">TAE01_35930</name>
</gene>
<accession>A0A512D5N8</accession>
<dbReference type="RefSeq" id="WP_147068166.1">
    <property type="nucleotide sequence ID" value="NZ_BAAARO010000001.1"/>
</dbReference>
<keyword evidence="3" id="KW-0808">Transferase</keyword>
<dbReference type="AlphaFoldDB" id="A0A512D5N8"/>
<feature type="domain" description="N-acetyltransferase" evidence="2">
    <location>
        <begin position="2"/>
        <end position="177"/>
    </location>
</feature>
<evidence type="ECO:0000256" key="1">
    <source>
        <dbReference type="SAM" id="MobiDB-lite"/>
    </source>
</evidence>
<dbReference type="GO" id="GO:0016747">
    <property type="term" value="F:acyltransferase activity, transferring groups other than amino-acyl groups"/>
    <property type="evidence" value="ECO:0007669"/>
    <property type="project" value="InterPro"/>
</dbReference>
<comment type="caution">
    <text evidence="3">The sequence shown here is derived from an EMBL/GenBank/DDBJ whole genome shotgun (WGS) entry which is preliminary data.</text>
</comment>
<proteinExistence type="predicted"/>
<dbReference type="Gene3D" id="3.40.630.30">
    <property type="match status" value="1"/>
</dbReference>
<dbReference type="Proteomes" id="UP000321534">
    <property type="component" value="Unassembled WGS sequence"/>
</dbReference>
<reference evidence="3 4" key="1">
    <citation type="submission" date="2019-07" db="EMBL/GenBank/DDBJ databases">
        <title>Whole genome shotgun sequence of Terrabacter aerolatus NBRC 106305.</title>
        <authorList>
            <person name="Hosoyama A."/>
            <person name="Uohara A."/>
            <person name="Ohji S."/>
            <person name="Ichikawa N."/>
        </authorList>
    </citation>
    <scope>NUCLEOTIDE SEQUENCE [LARGE SCALE GENOMIC DNA]</scope>
    <source>
        <strain evidence="3 4">NBRC 106305</strain>
    </source>
</reference>
<dbReference type="EMBL" id="BJYX01000027">
    <property type="protein sequence ID" value="GEO31783.1"/>
    <property type="molecule type" value="Genomic_DNA"/>
</dbReference>
<feature type="region of interest" description="Disordered" evidence="1">
    <location>
        <begin position="199"/>
        <end position="226"/>
    </location>
</feature>
<feature type="compositionally biased region" description="Basic and acidic residues" evidence="1">
    <location>
        <begin position="213"/>
        <end position="226"/>
    </location>
</feature>